<reference evidence="2" key="1">
    <citation type="submission" date="2018-12" db="EMBL/GenBank/DDBJ databases">
        <title>Complete genome sequence of Paenibacillus sp. MBLB1234.</title>
        <authorList>
            <person name="Nam Y.-D."/>
            <person name="Kang J."/>
            <person name="Chung W.-H."/>
            <person name="Park Y.S."/>
        </authorList>
    </citation>
    <scope>NUCLEOTIDE SEQUENCE [LARGE SCALE GENOMIC DNA]</scope>
    <source>
        <strain evidence="2">MBLB1234</strain>
    </source>
</reference>
<dbReference type="RefSeq" id="WP_126996329.1">
    <property type="nucleotide sequence ID" value="NZ_CP034346.1"/>
</dbReference>
<name>A0A3S9UUM7_9BACL</name>
<keyword evidence="2" id="KW-1185">Reference proteome</keyword>
<proteinExistence type="predicted"/>
<dbReference type="EMBL" id="CP034346">
    <property type="protein sequence ID" value="AZS14048.1"/>
    <property type="molecule type" value="Genomic_DNA"/>
</dbReference>
<organism evidence="1 2">
    <name type="scientific">Paenibacillus lutimineralis</name>
    <dbReference type="NCBI Taxonomy" id="2707005"/>
    <lineage>
        <taxon>Bacteria</taxon>
        <taxon>Bacillati</taxon>
        <taxon>Bacillota</taxon>
        <taxon>Bacilli</taxon>
        <taxon>Bacillales</taxon>
        <taxon>Paenibacillaceae</taxon>
        <taxon>Paenibacillus</taxon>
    </lineage>
</organism>
<dbReference type="SUPFAM" id="SSF56399">
    <property type="entry name" value="ADP-ribosylation"/>
    <property type="match status" value="1"/>
</dbReference>
<evidence type="ECO:0000313" key="2">
    <source>
        <dbReference type="Proteomes" id="UP000270678"/>
    </source>
</evidence>
<accession>A0A3S9UUM7</accession>
<dbReference type="KEGG" id="plut:EI981_05985"/>
<protein>
    <submittedName>
        <fullName evidence="1">Uncharacterized protein</fullName>
    </submittedName>
</protein>
<evidence type="ECO:0000313" key="1">
    <source>
        <dbReference type="EMBL" id="AZS14048.1"/>
    </source>
</evidence>
<dbReference type="OrthoDB" id="4537997at2"/>
<dbReference type="AlphaFoldDB" id="A0A3S9UUM7"/>
<gene>
    <name evidence="1" type="ORF">EI981_05985</name>
</gene>
<sequence length="75" mass="8614">MEQEITDMSKDVSRLLQNKKRIIGNLVNMIEMADKKRHEILDGRIRAIYGHSTPQKILKTAVVHPQSCIMGQQDI</sequence>
<dbReference type="Proteomes" id="UP000270678">
    <property type="component" value="Chromosome"/>
</dbReference>